<feature type="compositionally biased region" description="Basic and acidic residues" evidence="6">
    <location>
        <begin position="570"/>
        <end position="579"/>
    </location>
</feature>
<protein>
    <recommendedName>
        <fullName evidence="12">Cysteine proteinase</fullName>
    </recommendedName>
</protein>
<dbReference type="GO" id="GO:0006508">
    <property type="term" value="P:proteolysis"/>
    <property type="evidence" value="ECO:0007669"/>
    <property type="project" value="UniProtKB-KW"/>
</dbReference>
<dbReference type="SMART" id="SM00043">
    <property type="entry name" value="CY"/>
    <property type="match status" value="2"/>
</dbReference>
<dbReference type="InterPro" id="IPR013201">
    <property type="entry name" value="Prot_inhib_I29"/>
</dbReference>
<dbReference type="GO" id="GO:0031982">
    <property type="term" value="C:vesicle"/>
    <property type="evidence" value="ECO:0007669"/>
    <property type="project" value="TreeGrafter"/>
</dbReference>
<dbReference type="InterPro" id="IPR000010">
    <property type="entry name" value="Cystatin_dom"/>
</dbReference>
<feature type="domain" description="Cathepsin propeptide inhibitor" evidence="9">
    <location>
        <begin position="991"/>
        <end position="1048"/>
    </location>
</feature>
<reference evidence="10" key="1">
    <citation type="submission" date="2020-08" db="EMBL/GenBank/DDBJ databases">
        <title>Genome sequencing and assembly of the red palm weevil Rhynchophorus ferrugineus.</title>
        <authorList>
            <person name="Dias G.B."/>
            <person name="Bergman C.M."/>
            <person name="Manee M."/>
        </authorList>
    </citation>
    <scope>NUCLEOTIDE SEQUENCE</scope>
    <source>
        <strain evidence="10">AA-2017</strain>
        <tissue evidence="10">Whole larva</tissue>
    </source>
</reference>
<feature type="signal peptide" evidence="7">
    <location>
        <begin position="1"/>
        <end position="20"/>
    </location>
</feature>
<evidence type="ECO:0000256" key="2">
    <source>
        <dbReference type="ARBA" id="ARBA00022670"/>
    </source>
</evidence>
<dbReference type="InterPro" id="IPR000169">
    <property type="entry name" value="Pept_cys_AS"/>
</dbReference>
<dbReference type="Gene3D" id="1.10.287.2250">
    <property type="match status" value="1"/>
</dbReference>
<dbReference type="InterPro" id="IPR038765">
    <property type="entry name" value="Papain-like_cys_pep_sf"/>
</dbReference>
<dbReference type="SUPFAM" id="SSF54403">
    <property type="entry name" value="Cystatin/monellin"/>
    <property type="match status" value="3"/>
</dbReference>
<feature type="compositionally biased region" description="Basic and acidic residues" evidence="6">
    <location>
        <begin position="592"/>
        <end position="601"/>
    </location>
</feature>
<evidence type="ECO:0000256" key="6">
    <source>
        <dbReference type="SAM" id="MobiDB-lite"/>
    </source>
</evidence>
<evidence type="ECO:0000256" key="4">
    <source>
        <dbReference type="ARBA" id="ARBA00022807"/>
    </source>
</evidence>
<gene>
    <name evidence="10" type="ORF">GWI33_022741</name>
</gene>
<dbReference type="Pfam" id="PF00112">
    <property type="entry name" value="Peptidase_C1"/>
    <property type="match status" value="1"/>
</dbReference>
<keyword evidence="3" id="KW-0378">Hydrolase</keyword>
<keyword evidence="7" id="KW-0732">Signal</keyword>
<dbReference type="SUPFAM" id="SSF54001">
    <property type="entry name" value="Cysteine proteinases"/>
    <property type="match status" value="1"/>
</dbReference>
<dbReference type="InterPro" id="IPR000668">
    <property type="entry name" value="Peptidase_C1A_C"/>
</dbReference>
<dbReference type="Pfam" id="PF00031">
    <property type="entry name" value="Cystatin"/>
    <property type="match status" value="2"/>
</dbReference>
<evidence type="ECO:0008006" key="12">
    <source>
        <dbReference type="Google" id="ProtNLM"/>
    </source>
</evidence>
<keyword evidence="11" id="KW-1185">Reference proteome</keyword>
<organism evidence="10 11">
    <name type="scientific">Rhynchophorus ferrugineus</name>
    <name type="common">Red palm weevil</name>
    <name type="synonym">Curculio ferrugineus</name>
    <dbReference type="NCBI Taxonomy" id="354439"/>
    <lineage>
        <taxon>Eukaryota</taxon>
        <taxon>Metazoa</taxon>
        <taxon>Ecdysozoa</taxon>
        <taxon>Arthropoda</taxon>
        <taxon>Hexapoda</taxon>
        <taxon>Insecta</taxon>
        <taxon>Pterygota</taxon>
        <taxon>Neoptera</taxon>
        <taxon>Endopterygota</taxon>
        <taxon>Coleoptera</taxon>
        <taxon>Polyphaga</taxon>
        <taxon>Cucujiformia</taxon>
        <taxon>Curculionidae</taxon>
        <taxon>Dryophthorinae</taxon>
        <taxon>Rhynchophorus</taxon>
    </lineage>
</organism>
<feature type="compositionally biased region" description="Low complexity" evidence="6">
    <location>
        <begin position="551"/>
        <end position="569"/>
    </location>
</feature>
<dbReference type="GO" id="GO:0005737">
    <property type="term" value="C:cytoplasm"/>
    <property type="evidence" value="ECO:0007669"/>
    <property type="project" value="TreeGrafter"/>
</dbReference>
<feature type="compositionally biased region" description="Low complexity" evidence="6">
    <location>
        <begin position="632"/>
        <end position="642"/>
    </location>
</feature>
<evidence type="ECO:0000313" key="11">
    <source>
        <dbReference type="Proteomes" id="UP000625711"/>
    </source>
</evidence>
<proteinExistence type="inferred from homology"/>
<dbReference type="Proteomes" id="UP000625711">
    <property type="component" value="Unassembled WGS sequence"/>
</dbReference>
<feature type="region of interest" description="Disordered" evidence="6">
    <location>
        <begin position="290"/>
        <end position="317"/>
    </location>
</feature>
<dbReference type="Pfam" id="PF08246">
    <property type="entry name" value="Inhibitor_I29"/>
    <property type="match status" value="1"/>
</dbReference>
<feature type="compositionally biased region" description="Basic and acidic residues" evidence="6">
    <location>
        <begin position="515"/>
        <end position="528"/>
    </location>
</feature>
<dbReference type="PROSITE" id="PS00139">
    <property type="entry name" value="THIOL_PROTEASE_CYS"/>
    <property type="match status" value="1"/>
</dbReference>
<feature type="compositionally biased region" description="Low complexity" evidence="6">
    <location>
        <begin position="581"/>
        <end position="591"/>
    </location>
</feature>
<comment type="caution">
    <text evidence="10">The sequence shown here is derived from an EMBL/GenBank/DDBJ whole genome shotgun (WGS) entry which is preliminary data.</text>
</comment>
<dbReference type="InterPro" id="IPR046350">
    <property type="entry name" value="Cystatin_sf"/>
</dbReference>
<dbReference type="Gene3D" id="3.10.450.10">
    <property type="match status" value="3"/>
</dbReference>
<dbReference type="GO" id="GO:0008234">
    <property type="term" value="F:cysteine-type peptidase activity"/>
    <property type="evidence" value="ECO:0007669"/>
    <property type="project" value="UniProtKB-KW"/>
</dbReference>
<evidence type="ECO:0000259" key="9">
    <source>
        <dbReference type="SMART" id="SM00848"/>
    </source>
</evidence>
<dbReference type="AlphaFoldDB" id="A0A834IS25"/>
<evidence type="ECO:0000256" key="5">
    <source>
        <dbReference type="ARBA" id="ARBA00023145"/>
    </source>
</evidence>
<dbReference type="CDD" id="cd00042">
    <property type="entry name" value="CY"/>
    <property type="match status" value="2"/>
</dbReference>
<accession>A0A834IS25</accession>
<feature type="domain" description="Cystatin" evidence="8">
    <location>
        <begin position="785"/>
        <end position="876"/>
    </location>
</feature>
<evidence type="ECO:0000256" key="1">
    <source>
        <dbReference type="ARBA" id="ARBA00009403"/>
    </source>
</evidence>
<dbReference type="PANTHER" id="PTHR46186:SF12">
    <property type="entry name" value="CYSTATIN C (AMYLOID ANGIOPATHY AND CEREBRAL HEMORRHAGE)-RELATED"/>
    <property type="match status" value="1"/>
</dbReference>
<evidence type="ECO:0000259" key="8">
    <source>
        <dbReference type="SMART" id="SM00043"/>
    </source>
</evidence>
<name>A0A834IS25_RHYFE</name>
<keyword evidence="4" id="KW-0788">Thiol protease</keyword>
<evidence type="ECO:0000256" key="7">
    <source>
        <dbReference type="SAM" id="SignalP"/>
    </source>
</evidence>
<dbReference type="GO" id="GO:0004869">
    <property type="term" value="F:cysteine-type endopeptidase inhibitor activity"/>
    <property type="evidence" value="ECO:0007669"/>
    <property type="project" value="InterPro"/>
</dbReference>
<evidence type="ECO:0000313" key="10">
    <source>
        <dbReference type="EMBL" id="KAF7283912.1"/>
    </source>
</evidence>
<keyword evidence="2" id="KW-0645">Protease</keyword>
<feature type="region of interest" description="Disordered" evidence="6">
    <location>
        <begin position="496"/>
        <end position="661"/>
    </location>
</feature>
<dbReference type="Gene3D" id="3.90.70.10">
    <property type="entry name" value="Cysteine proteinases"/>
    <property type="match status" value="1"/>
</dbReference>
<feature type="compositionally biased region" description="Acidic residues" evidence="6">
    <location>
        <begin position="529"/>
        <end position="539"/>
    </location>
</feature>
<dbReference type="EMBL" id="JAACXV010000085">
    <property type="protein sequence ID" value="KAF7283912.1"/>
    <property type="molecule type" value="Genomic_DNA"/>
</dbReference>
<comment type="similarity">
    <text evidence="1">Belongs to the cystatin family.</text>
</comment>
<feature type="domain" description="Cystatin" evidence="8">
    <location>
        <begin position="178"/>
        <end position="284"/>
    </location>
</feature>
<dbReference type="GO" id="GO:0005615">
    <property type="term" value="C:extracellular space"/>
    <property type="evidence" value="ECO:0007669"/>
    <property type="project" value="TreeGrafter"/>
</dbReference>
<sequence>MLLTKLLFVSLFLCISVVKAVVFINNASQSEILDSHISSVINYLNAKPNKVYDYKKGSLIHIQNRADVFEVTVAIDVDCINKYPEVPCNEKVLICHALIGRDSEQNPTYQVLSDVRCSPKNDEEVTNIPVNTVEITSNSPLLTENVPNNNGKIELSNEAITPEQIEPDFIARPRPELSCLGCPHDLNKNVEGVTELLETALRHIESEQTHRYAVVEVKRLQQQIVNGVKYILLIKVVPTVCQKDADISAPCPSNTNENPFTCEITFIEHPWIKKEKHIIGNNCTRSQEFATASKSTNSGDDTQNEISKNTGASVTNPDQWLTDLQSQILPENPSSPTPKRDNDVKALENSLADEGNNQFFTDIQSQILPETRVIIPRQDIEIRRSQSMPASLPNLPYIPDQIYAQWPRDIHIPKRPDFTRSQSLPVESLTPFIRDFDEFKSQPLYSQPNPFLYLIHMHYIPEKSTQYHQNEELSREHELNVGHIIHNPDWIEMHEAHQRRLRRSTSKSESSNTEETQRTRRDIVKSSEESSEISSEEILVDNNRLKRELNDSNTSSDESTSKDSSISNEVIKRSKRDIVESESNSNSTSSEENGRPKRSAEDSSDSSSSSEENDTKAADTCQKCNNKDNEDSSSSSSSSSSSNKNDQVYVRNERSTGQMEKISHEEKGLVRDLASFAAATLDSIDDDHHKRVILQILGAKKLKLDGLYYQIILRLGISHCFEGDHHESCREKLFTNLTKICKVLVHVDEDYSNPKVVKSQCQNIKKDENDRNRTNYSRYKRTAEAMVGAPRPFSKDSPNVQTYLQAALEHLDSTNSDKKHEVVNIVSATHQVVSGAKYVITADIGLSETTQTPKRCVVVVWEQLWLDSRKYTVTCDSDVYKFNTKAKSFKKRSTSLLGVDKEMPVDHPDVRKYVDIMMRILSGTFWNINVDIVQCPKEKTCSDNVNFINCDLEVLNRVWLLDSLNMQLTCSNDDHVYTYRNVTPLKAELAFTRFVKEYSKDYNNYEEYQYRLKVFKQNLAKIHSLNKMEEGTAEYGITKFADLTEAEFSKLHGYRPDLQSENELPFMNADIPDVKIPSEFDWRNKKAVTEIKDQGMCGSCWAFSVTGTG</sequence>
<feature type="chain" id="PRO_5032356040" description="Cysteine proteinase" evidence="7">
    <location>
        <begin position="21"/>
        <end position="1109"/>
    </location>
</feature>
<dbReference type="SMART" id="SM00848">
    <property type="entry name" value="Inhibitor_I29"/>
    <property type="match status" value="1"/>
</dbReference>
<dbReference type="PANTHER" id="PTHR46186">
    <property type="entry name" value="CYSTATIN"/>
    <property type="match status" value="1"/>
</dbReference>
<evidence type="ECO:0000256" key="3">
    <source>
        <dbReference type="ARBA" id="ARBA00022801"/>
    </source>
</evidence>
<keyword evidence="5" id="KW-0865">Zymogen</keyword>
<dbReference type="OrthoDB" id="387093at2759"/>